<reference evidence="3" key="1">
    <citation type="journal article" date="2019" name="Int. J. Syst. Evol. Microbiol.">
        <title>The Global Catalogue of Microorganisms (GCM) 10K type strain sequencing project: providing services to taxonomists for standard genome sequencing and annotation.</title>
        <authorList>
            <consortium name="The Broad Institute Genomics Platform"/>
            <consortium name="The Broad Institute Genome Sequencing Center for Infectious Disease"/>
            <person name="Wu L."/>
            <person name="Ma J."/>
        </authorList>
    </citation>
    <scope>NUCLEOTIDE SEQUENCE [LARGE SCALE GENOMIC DNA]</scope>
    <source>
        <strain evidence="3">JCM 14549</strain>
    </source>
</reference>
<sequence length="305" mass="33468">MTTTDSVHLDPARKHDFVFLIEAVDSNPNGDPDNGGIPRTDPVTGQGLITDVAIKRKIRDTVAMINEFEETPGNHIYVESGVALNAQHERAYTEGSATDARTAQAWMCENFFDVRMFGAVMTTGKKDKWAGRVQGPVQIGFARSIDPVTPFDIGITRVTPTRQEDVDAWNKPDPENKNKGKETEMGSKHIVPYGLYKGTGHFSAPLAKKTGVTSRDLATFWRAFTLMFEHDRAAARAGLALRGLHVFTHDDAFGRAPAHELADLIGVTRRGDVTARSLDDYQLTVPTELPSGVTLTTLLPQIRPA</sequence>
<dbReference type="RefSeq" id="WP_247480733.1">
    <property type="nucleotide sequence ID" value="NZ_BAAANQ010000007.1"/>
</dbReference>
<dbReference type="Proteomes" id="UP001403094">
    <property type="component" value="Unassembled WGS sequence"/>
</dbReference>
<organism evidence="2 3">
    <name type="scientific">Streptomyces cheonanensis</name>
    <dbReference type="NCBI Taxonomy" id="312720"/>
    <lineage>
        <taxon>Bacteria</taxon>
        <taxon>Bacillati</taxon>
        <taxon>Actinomycetota</taxon>
        <taxon>Actinomycetes</taxon>
        <taxon>Kitasatosporales</taxon>
        <taxon>Streptomycetaceae</taxon>
        <taxon>Streptomyces</taxon>
    </lineage>
</organism>
<proteinExistence type="predicted"/>
<dbReference type="NCBIfam" id="TIGR02589">
    <property type="entry name" value="cas_Csd2"/>
    <property type="match status" value="1"/>
</dbReference>
<dbReference type="InterPro" id="IPR006482">
    <property type="entry name" value="Cas7_Csh2/Csh2"/>
</dbReference>
<evidence type="ECO:0000313" key="3">
    <source>
        <dbReference type="Proteomes" id="UP001403094"/>
    </source>
</evidence>
<name>A0ABP5GV00_9ACTN</name>
<gene>
    <name evidence="2" type="primary">cas7c</name>
    <name evidence="2" type="ORF">GCM10009757_37810</name>
</gene>
<dbReference type="Pfam" id="PF05107">
    <property type="entry name" value="Cas_Cas7"/>
    <property type="match status" value="1"/>
</dbReference>
<dbReference type="InterPro" id="IPR013418">
    <property type="entry name" value="CRISPR-assoc_prot_Cas7/Csd2"/>
</dbReference>
<feature type="region of interest" description="Disordered" evidence="1">
    <location>
        <begin position="25"/>
        <end position="44"/>
    </location>
</feature>
<dbReference type="NCBIfam" id="TIGR01595">
    <property type="entry name" value="cas_CT1132"/>
    <property type="match status" value="1"/>
</dbReference>
<evidence type="ECO:0000256" key="1">
    <source>
        <dbReference type="SAM" id="MobiDB-lite"/>
    </source>
</evidence>
<comment type="caution">
    <text evidence="2">The sequence shown here is derived from an EMBL/GenBank/DDBJ whole genome shotgun (WGS) entry which is preliminary data.</text>
</comment>
<keyword evidence="3" id="KW-1185">Reference proteome</keyword>
<accession>A0ABP5GV00</accession>
<evidence type="ECO:0000313" key="2">
    <source>
        <dbReference type="EMBL" id="GAA2058223.1"/>
    </source>
</evidence>
<protein>
    <submittedName>
        <fullName evidence="2">Type I-C CRISPR-associated protein Cas7/Csd2</fullName>
    </submittedName>
</protein>
<dbReference type="EMBL" id="BAAANQ010000007">
    <property type="protein sequence ID" value="GAA2058223.1"/>
    <property type="molecule type" value="Genomic_DNA"/>
</dbReference>